<evidence type="ECO:0000256" key="1">
    <source>
        <dbReference type="ARBA" id="ARBA00004116"/>
    </source>
</evidence>
<dbReference type="PROSITE" id="PS00678">
    <property type="entry name" value="WD_REPEATS_1"/>
    <property type="match status" value="1"/>
</dbReference>
<dbReference type="InterPro" id="IPR019775">
    <property type="entry name" value="WD40_repeat_CS"/>
</dbReference>
<dbReference type="PANTHER" id="PTHR46170">
    <property type="entry name" value="GATOR COMPLEX PROTEIN WDR59"/>
    <property type="match status" value="1"/>
</dbReference>
<dbReference type="Pfam" id="PF17120">
    <property type="entry name" value="zf-RING_16"/>
    <property type="match status" value="1"/>
</dbReference>
<gene>
    <name evidence="8" type="ORF">HGUI_02430</name>
</gene>
<dbReference type="Gene3D" id="2.130.10.10">
    <property type="entry name" value="YVTN repeat-like/Quinoprotein amine dehydrogenase"/>
    <property type="match status" value="1"/>
</dbReference>
<dbReference type="GO" id="GO:1904263">
    <property type="term" value="P:positive regulation of TORC1 signaling"/>
    <property type="evidence" value="ECO:0007669"/>
    <property type="project" value="EnsemblFungi"/>
</dbReference>
<organism evidence="8 9">
    <name type="scientific">Hanseniaspora guilliermondii</name>
    <dbReference type="NCBI Taxonomy" id="56406"/>
    <lineage>
        <taxon>Eukaryota</taxon>
        <taxon>Fungi</taxon>
        <taxon>Dikarya</taxon>
        <taxon>Ascomycota</taxon>
        <taxon>Saccharomycotina</taxon>
        <taxon>Saccharomycetes</taxon>
        <taxon>Saccharomycodales</taxon>
        <taxon>Saccharomycodaceae</taxon>
        <taxon>Hanseniaspora</taxon>
    </lineage>
</organism>
<dbReference type="OrthoDB" id="311712at2759"/>
<keyword evidence="9" id="KW-1185">Reference proteome</keyword>
<name>A0A1L0FKY8_9ASCO</name>
<evidence type="ECO:0000259" key="7">
    <source>
        <dbReference type="Pfam" id="PF17120"/>
    </source>
</evidence>
<evidence type="ECO:0000313" key="8">
    <source>
        <dbReference type="EMBL" id="SGZ40230.1"/>
    </source>
</evidence>
<dbReference type="InterPro" id="IPR001680">
    <property type="entry name" value="WD40_rpt"/>
</dbReference>
<evidence type="ECO:0000313" key="9">
    <source>
        <dbReference type="Proteomes" id="UP000183365"/>
    </source>
</evidence>
<evidence type="ECO:0000256" key="6">
    <source>
        <dbReference type="SAM" id="MobiDB-lite"/>
    </source>
</evidence>
<dbReference type="InterPro" id="IPR049566">
    <property type="entry name" value="WDR59_RTC1-like_RING_Znf"/>
</dbReference>
<dbReference type="SMART" id="SM00320">
    <property type="entry name" value="WD40"/>
    <property type="match status" value="6"/>
</dbReference>
<dbReference type="PROSITE" id="PS50082">
    <property type="entry name" value="WD_REPEATS_2"/>
    <property type="match status" value="2"/>
</dbReference>
<proteinExistence type="predicted"/>
<dbReference type="Pfam" id="PF00400">
    <property type="entry name" value="WD40"/>
    <property type="match status" value="2"/>
</dbReference>
<dbReference type="Proteomes" id="UP000183365">
    <property type="component" value="Unassembled WGS sequence"/>
</dbReference>
<evidence type="ECO:0000256" key="2">
    <source>
        <dbReference type="ARBA" id="ARBA00022554"/>
    </source>
</evidence>
<evidence type="ECO:0000256" key="5">
    <source>
        <dbReference type="PROSITE-ProRule" id="PRU00221"/>
    </source>
</evidence>
<keyword evidence="2" id="KW-0926">Vacuole</keyword>
<dbReference type="EMBL" id="FQNF01000043">
    <property type="protein sequence ID" value="SGZ40230.1"/>
    <property type="molecule type" value="Genomic_DNA"/>
</dbReference>
<comment type="subcellular location">
    <subcellularLocation>
        <location evidence="1">Vacuole</location>
    </subcellularLocation>
</comment>
<feature type="region of interest" description="Disordered" evidence="6">
    <location>
        <begin position="686"/>
        <end position="711"/>
    </location>
</feature>
<keyword evidence="4" id="KW-0677">Repeat</keyword>
<dbReference type="InterPro" id="IPR049567">
    <property type="entry name" value="WDR59-like"/>
</dbReference>
<keyword evidence="3 5" id="KW-0853">WD repeat</keyword>
<dbReference type="PANTHER" id="PTHR46170:SF1">
    <property type="entry name" value="GATOR COMPLEX PROTEIN WDR59"/>
    <property type="match status" value="1"/>
</dbReference>
<evidence type="ECO:0000256" key="3">
    <source>
        <dbReference type="ARBA" id="ARBA00022574"/>
    </source>
</evidence>
<dbReference type="VEuPathDB" id="FungiDB:HGUI_02430"/>
<sequence length="1116" mass="126988">MSENIFHHRQSFVGEGPYSPTSTFNKSLALRVDGGINAVTIAPSGRDVVMASKNGIYVLDLDDSYKPPRFLEHQTPWQVADVQYSPHPQTSTWVISTSNQKALIWNLMRNTTNAIEHTLHAHNRAITDINWHPHDHNLLSTASVDTRVLAWDLRDSKSPVYTTSDWKEAASQVKWNLKNRYVLASSHGNHVSLWDIRKGTSPFIQLKGHTRGINNISFNPNNEFELMSSSMDGTIKIWNYKHNSLAVNGNQYEKQTVVTDFPVWRGRYLPFGEGLCAVPMVQGNNSAYLASFNKEESTTKLSPVYLFKGHNDRITDFLWRSRHTNSGIDDREFQLVTWSNDSDLRLWPIAENVYPKINFSRKDVLDTPLTEYPYKTYSKDVKFSGKHLKNEDVLYKFPKEKFTTKSGRLVKDDIDHLSWLSGVRVDDDNANTENDAFNDLVDQDGFSSLYRNLGEEVAVVGKKLDMVSFEKISVSTGDIVVSLNGPWNSVNKNKPVFVRATFHFDPKYPKLGAPTVNIEESREITDEDRLKMIQQLNKIGALYAEYKQNSLEALLRYLLGEEVEMNPDDILRINPDIAEYDIMKNLGFDEEDLWNTNLRNDNDTEIVSENSTDSDESDDAIKEHNFINKNLASKSFDSTPVPKGCGAVFSHTGQLVCFFTSTNAEKQRKVQDKIINASAGAMRGFGRLNKNDQDKSDVDSVSTNGNNSMLENKPKTYLESLALKNKKGENKIDNVILGGKTNNDEDEWEKMLKNDLTFRTKMPVLTNPSMLASSGVDSSKSEKNTVTIKDYSFLIPDKKSLAKKYKTQGASLPLVCKHNSDVAREHQEDDIAQCWELLGNMLKSRSKDISRYQDWSYDFDGGRCLISEMFAYFEKCHNLQMLAMMACVLVSPGRNHSKPGDSDADYVSGEISFDENNIKNRESGSSDKFSTRESYHRQSSTYSLSTRSITSSFSNNLQTDSIPCLKVEVLKNDIFDNGNVYIPKTGEFFCKKLNLLNPEEEIKFIKYREQYADMLYTWGFQAERSNILRFNINENSDEKYIQSIDEQDLFKGLEVIPAEEKEKEFIVCRVCDEPVIKRSFVCNKCGCIAHSECAKTWWNCGMEICPSGCGCYCLLR</sequence>
<protein>
    <submittedName>
        <fullName evidence="8">Related to Maintenance of telomere capping protein 5</fullName>
    </submittedName>
</protein>
<feature type="compositionally biased region" description="Basic and acidic residues" evidence="6">
    <location>
        <begin position="689"/>
        <end position="698"/>
    </location>
</feature>
<feature type="repeat" description="WD" evidence="5">
    <location>
        <begin position="119"/>
        <end position="161"/>
    </location>
</feature>
<evidence type="ECO:0000256" key="4">
    <source>
        <dbReference type="ARBA" id="ARBA00022737"/>
    </source>
</evidence>
<dbReference type="PROSITE" id="PS50294">
    <property type="entry name" value="WD_REPEATS_REGION"/>
    <property type="match status" value="2"/>
</dbReference>
<dbReference type="GO" id="GO:0035859">
    <property type="term" value="C:Seh1-associated complex"/>
    <property type="evidence" value="ECO:0007669"/>
    <property type="project" value="EnsemblFungi"/>
</dbReference>
<dbReference type="InterPro" id="IPR036322">
    <property type="entry name" value="WD40_repeat_dom_sf"/>
</dbReference>
<dbReference type="InterPro" id="IPR015943">
    <property type="entry name" value="WD40/YVTN_repeat-like_dom_sf"/>
</dbReference>
<dbReference type="AlphaFoldDB" id="A0A1L0FKY8"/>
<feature type="repeat" description="WD" evidence="5">
    <location>
        <begin position="206"/>
        <end position="248"/>
    </location>
</feature>
<dbReference type="SUPFAM" id="SSF50978">
    <property type="entry name" value="WD40 repeat-like"/>
    <property type="match status" value="1"/>
</dbReference>
<reference evidence="9" key="1">
    <citation type="submission" date="2016-11" db="EMBL/GenBank/DDBJ databases">
        <authorList>
            <person name="Guldener U."/>
        </authorList>
    </citation>
    <scope>NUCLEOTIDE SEQUENCE [LARGE SCALE GENOMIC DNA]</scope>
</reference>
<dbReference type="GO" id="GO:0034198">
    <property type="term" value="P:cellular response to amino acid starvation"/>
    <property type="evidence" value="ECO:0007669"/>
    <property type="project" value="TreeGrafter"/>
</dbReference>
<feature type="domain" description="WDR59/RTC1-like RING zinc finger" evidence="7">
    <location>
        <begin position="1068"/>
        <end position="1114"/>
    </location>
</feature>
<feature type="compositionally biased region" description="Polar residues" evidence="6">
    <location>
        <begin position="699"/>
        <end position="710"/>
    </location>
</feature>
<accession>A0A1L0FKY8</accession>
<dbReference type="GO" id="GO:0035591">
    <property type="term" value="F:signaling adaptor activity"/>
    <property type="evidence" value="ECO:0007669"/>
    <property type="project" value="TreeGrafter"/>
</dbReference>
<dbReference type="GO" id="GO:0005774">
    <property type="term" value="C:vacuolar membrane"/>
    <property type="evidence" value="ECO:0007669"/>
    <property type="project" value="TreeGrafter"/>
</dbReference>